<feature type="region of interest" description="Disordered" evidence="1">
    <location>
        <begin position="238"/>
        <end position="259"/>
    </location>
</feature>
<evidence type="ECO:0000313" key="2">
    <source>
        <dbReference type="EnsemblMetazoa" id="XP_038078132.1"/>
    </source>
</evidence>
<dbReference type="EnsemblMetazoa" id="XM_038222205.1">
    <property type="protein sequence ID" value="XP_038078133.1"/>
    <property type="gene ID" value="LOC119745675"/>
</dbReference>
<keyword evidence="3" id="KW-1185">Reference proteome</keyword>
<reference evidence="2" key="1">
    <citation type="submission" date="2022-11" db="UniProtKB">
        <authorList>
            <consortium name="EnsemblMetazoa"/>
        </authorList>
    </citation>
    <scope>IDENTIFICATION</scope>
</reference>
<sequence>MATANIPREVAELAGETTRIDKGEVHTDFSVEEDGSWDWEDNRASSNDNKKPQFPPAFNAGSEVPYLGQLKVLYNDAGPHKEQGERLAEEVDAGLPVAPNEELAVRWAVIEYELEQYLAAGLVPQDSVDSAGLDSASHFDFKLCADELQSNLLEDKILEALGNLRGFRRYFSKSNDWLLSQAFKGRPIEVLQHIFYGGDGLLAASRMKLDDPFHYTNADHAGKKATVDVLREFDRASLSDNEKPQLEDKCAAEEGDARPPVAPNEDLAVRWAVIEQKLEQYLAAGLVPQDAVDSAETITGLDNSSHFDFKLCVDKLKTNLMEGQFLEALGNLRGFRRYFSRSSYWLLSQAFKGRPIEVLQHIFYGGDGLLAASRMKLDDPFHYTNADHAD</sequence>
<dbReference type="RefSeq" id="XP_038078133.1">
    <property type="nucleotide sequence ID" value="XM_038222205.1"/>
</dbReference>
<organism evidence="2 3">
    <name type="scientific">Patiria miniata</name>
    <name type="common">Bat star</name>
    <name type="synonym">Asterina miniata</name>
    <dbReference type="NCBI Taxonomy" id="46514"/>
    <lineage>
        <taxon>Eukaryota</taxon>
        <taxon>Metazoa</taxon>
        <taxon>Echinodermata</taxon>
        <taxon>Eleutherozoa</taxon>
        <taxon>Asterozoa</taxon>
        <taxon>Asteroidea</taxon>
        <taxon>Valvatacea</taxon>
        <taxon>Valvatida</taxon>
        <taxon>Asterinidae</taxon>
        <taxon>Patiria</taxon>
    </lineage>
</organism>
<dbReference type="AlphaFoldDB" id="A0A914BRJ7"/>
<feature type="compositionally biased region" description="Basic and acidic residues" evidence="1">
    <location>
        <begin position="18"/>
        <end position="29"/>
    </location>
</feature>
<evidence type="ECO:0000256" key="1">
    <source>
        <dbReference type="SAM" id="MobiDB-lite"/>
    </source>
</evidence>
<protein>
    <submittedName>
        <fullName evidence="2">Uncharacterized protein</fullName>
    </submittedName>
</protein>
<dbReference type="EnsemblMetazoa" id="XM_038222204.1">
    <property type="protein sequence ID" value="XP_038078132.1"/>
    <property type="gene ID" value="LOC119745675"/>
</dbReference>
<dbReference type="GeneID" id="119745675"/>
<feature type="compositionally biased region" description="Basic and acidic residues" evidence="1">
    <location>
        <begin position="40"/>
        <end position="51"/>
    </location>
</feature>
<accession>A0A914BRJ7</accession>
<name>A0A914BRJ7_PATMI</name>
<dbReference type="Proteomes" id="UP000887568">
    <property type="component" value="Unplaced"/>
</dbReference>
<proteinExistence type="predicted"/>
<evidence type="ECO:0000313" key="3">
    <source>
        <dbReference type="Proteomes" id="UP000887568"/>
    </source>
</evidence>
<feature type="compositionally biased region" description="Acidic residues" evidence="1">
    <location>
        <begin position="30"/>
        <end position="39"/>
    </location>
</feature>
<dbReference type="RefSeq" id="XP_038078132.1">
    <property type="nucleotide sequence ID" value="XM_038222204.1"/>
</dbReference>
<dbReference type="OrthoDB" id="6148679at2759"/>
<feature type="region of interest" description="Disordered" evidence="1">
    <location>
        <begin position="1"/>
        <end position="58"/>
    </location>
</feature>
<feature type="compositionally biased region" description="Basic and acidic residues" evidence="1">
    <location>
        <begin position="238"/>
        <end position="257"/>
    </location>
</feature>